<proteinExistence type="predicted"/>
<accession>A0A1V0S9W5</accession>
<reference evidence="1" key="1">
    <citation type="journal article" date="2017" name="Science">
        <title>Giant viruses with an expanded complement of translation system components.</title>
        <authorList>
            <person name="Schulz F."/>
            <person name="Yutin N."/>
            <person name="Ivanova N.N."/>
            <person name="Ortega D.R."/>
            <person name="Lee T.K."/>
            <person name="Vierheilig J."/>
            <person name="Daims H."/>
            <person name="Horn M."/>
            <person name="Wagner M."/>
            <person name="Jensen G.J."/>
            <person name="Kyrpides N.C."/>
            <person name="Koonin E.V."/>
            <person name="Woyke T."/>
        </authorList>
    </citation>
    <scope>NUCLEOTIDE SEQUENCE</scope>
    <source>
        <strain evidence="1">CTV1</strain>
    </source>
</reference>
<organism evidence="1">
    <name type="scientific">Catovirus CTV1</name>
    <dbReference type="NCBI Taxonomy" id="1977631"/>
    <lineage>
        <taxon>Viruses</taxon>
        <taxon>Varidnaviria</taxon>
        <taxon>Bamfordvirae</taxon>
        <taxon>Nucleocytoviricota</taxon>
        <taxon>Megaviricetes</taxon>
        <taxon>Imitervirales</taxon>
        <taxon>Mimiviridae</taxon>
        <taxon>Klosneuvirinae</taxon>
        <taxon>Catovirus</taxon>
    </lineage>
</organism>
<protein>
    <submittedName>
        <fullName evidence="1">Uncharacterized protein</fullName>
    </submittedName>
</protein>
<sequence length="240" mass="28671">MTDNANEKMEPVTMNDGTVYYIPFSDSIMEEIGINLDAFNEDHRFNLMDYQKYVKDYYEQVYSYKKELNNMLNSNFMILRRKNLPLEMCHEMNMYLKYNLLKYYDKLIRKQYPDQFIKIALDKRYREDSYIYGSAGEKLKKDYIDPFEIKEFQKKYGFDIDPKKIEVNKASKNNAPKKPKLEESIKLPVIMPKKPKLEESIKLPVIMPKKSKSRTSIKLPIITPKKTVVKKKPKRNIIDK</sequence>
<evidence type="ECO:0000313" key="1">
    <source>
        <dbReference type="EMBL" id="ARF08474.1"/>
    </source>
</evidence>
<name>A0A1V0S9W5_9VIRU</name>
<dbReference type="EMBL" id="KY684083">
    <property type="protein sequence ID" value="ARF08474.1"/>
    <property type="molecule type" value="Genomic_DNA"/>
</dbReference>
<gene>
    <name evidence="1" type="ORF">Catovirus_1_524</name>
</gene>